<organism evidence="1 2">
    <name type="scientific">Nakamurella multipartita (strain ATCC 700099 / DSM 44233 / CIP 104796 / JCM 9543 / NBRC 105858 / Y-104)</name>
    <name type="common">Microsphaera multipartita</name>
    <dbReference type="NCBI Taxonomy" id="479431"/>
    <lineage>
        <taxon>Bacteria</taxon>
        <taxon>Bacillati</taxon>
        <taxon>Actinomycetota</taxon>
        <taxon>Actinomycetes</taxon>
        <taxon>Nakamurellales</taxon>
        <taxon>Nakamurellaceae</taxon>
        <taxon>Nakamurella</taxon>
    </lineage>
</organism>
<dbReference type="AlphaFoldDB" id="C8XB80"/>
<sequence length="176" mass="18152">MPTGTAPVDGPACLTPEQAVQWATTMLRPGVALVIGISIPTGSAAATEIAVLDTDGRVRAHDWLGEGSSRALHTMVQAVGSRHLLAYNAANVRDWVVVDALRAGVRVGPLADPRRWGCIMRARSMALGTPDRLYPLGTTRGAVAAAGQALTLVQDIAQRRAIGGSAGTDVGRAAPG</sequence>
<evidence type="ECO:0000313" key="2">
    <source>
        <dbReference type="Proteomes" id="UP000002218"/>
    </source>
</evidence>
<protein>
    <recommendedName>
        <fullName evidence="3">3'-5' exonuclease</fullName>
    </recommendedName>
</protein>
<dbReference type="EMBL" id="CP001737">
    <property type="protein sequence ID" value="ACV81372.1"/>
    <property type="molecule type" value="Genomic_DNA"/>
</dbReference>
<accession>C8XB80</accession>
<gene>
    <name evidence="1" type="ordered locus">Namu_5102</name>
</gene>
<proteinExistence type="predicted"/>
<dbReference type="OrthoDB" id="9791657at2"/>
<dbReference type="InParanoid" id="C8XB80"/>
<keyword evidence="2" id="KW-1185">Reference proteome</keyword>
<reference evidence="1 2" key="2">
    <citation type="journal article" date="2010" name="Stand. Genomic Sci.">
        <title>Complete genome sequence of Nakamurella multipartita type strain (Y-104).</title>
        <authorList>
            <person name="Tice H."/>
            <person name="Mayilraj S."/>
            <person name="Sims D."/>
            <person name="Lapidus A."/>
            <person name="Nolan M."/>
            <person name="Lucas S."/>
            <person name="Glavina Del Rio T."/>
            <person name="Copeland A."/>
            <person name="Cheng J.F."/>
            <person name="Meincke L."/>
            <person name="Bruce D."/>
            <person name="Goodwin L."/>
            <person name="Pitluck S."/>
            <person name="Ivanova N."/>
            <person name="Mavromatis K."/>
            <person name="Ovchinnikova G."/>
            <person name="Pati A."/>
            <person name="Chen A."/>
            <person name="Palaniappan K."/>
            <person name="Land M."/>
            <person name="Hauser L."/>
            <person name="Chang Y.J."/>
            <person name="Jeffries C.D."/>
            <person name="Detter J.C."/>
            <person name="Brettin T."/>
            <person name="Rohde M."/>
            <person name="Goker M."/>
            <person name="Bristow J."/>
            <person name="Eisen J.A."/>
            <person name="Markowitz V."/>
            <person name="Hugenholtz P."/>
            <person name="Kyrpides N.C."/>
            <person name="Klenk H.P."/>
            <person name="Chen F."/>
        </authorList>
    </citation>
    <scope>NUCLEOTIDE SEQUENCE [LARGE SCALE GENOMIC DNA]</scope>
    <source>
        <strain evidence="2">ATCC 700099 / DSM 44233 / CIP 104796 / JCM 9543 / NBRC 105858 / Y-104</strain>
    </source>
</reference>
<reference evidence="2" key="1">
    <citation type="submission" date="2009-09" db="EMBL/GenBank/DDBJ databases">
        <title>The complete genome of Nakamurella multipartita DSM 44233.</title>
        <authorList>
            <consortium name="US DOE Joint Genome Institute (JGI-PGF)"/>
            <person name="Lucas S."/>
            <person name="Copeland A."/>
            <person name="Lapidus A."/>
            <person name="Glavina del Rio T."/>
            <person name="Dalin E."/>
            <person name="Tice H."/>
            <person name="Bruce D."/>
            <person name="Goodwin L."/>
            <person name="Pitluck S."/>
            <person name="Kyrpides N."/>
            <person name="Mavromatis K."/>
            <person name="Ivanova N."/>
            <person name="Ovchinnikova G."/>
            <person name="Sims D."/>
            <person name="Meincke L."/>
            <person name="Brettin T."/>
            <person name="Detter J.C."/>
            <person name="Han C."/>
            <person name="Larimer F."/>
            <person name="Land M."/>
            <person name="Hauser L."/>
            <person name="Markowitz V."/>
            <person name="Cheng J.-F."/>
            <person name="Hugenholtz P."/>
            <person name="Woyke T."/>
            <person name="Wu D."/>
            <person name="Klenk H.-P."/>
            <person name="Eisen J.A."/>
        </authorList>
    </citation>
    <scope>NUCLEOTIDE SEQUENCE [LARGE SCALE GENOMIC DNA]</scope>
    <source>
        <strain evidence="2">ATCC 700099 / DSM 44233 / CIP 104796 / JCM 9543 / NBRC 105858 / Y-104</strain>
    </source>
</reference>
<name>C8XB80_NAKMY</name>
<evidence type="ECO:0000313" key="1">
    <source>
        <dbReference type="EMBL" id="ACV81372.1"/>
    </source>
</evidence>
<evidence type="ECO:0008006" key="3">
    <source>
        <dbReference type="Google" id="ProtNLM"/>
    </source>
</evidence>
<dbReference type="RefSeq" id="WP_015750180.1">
    <property type="nucleotide sequence ID" value="NC_013235.1"/>
</dbReference>
<dbReference type="HOGENOM" id="CLU_1523579_0_0_11"/>
<dbReference type="KEGG" id="nml:Namu_5102"/>
<dbReference type="Proteomes" id="UP000002218">
    <property type="component" value="Chromosome"/>
</dbReference>